<evidence type="ECO:0000259" key="6">
    <source>
        <dbReference type="PROSITE" id="PS50014"/>
    </source>
</evidence>
<evidence type="ECO:0000313" key="7">
    <source>
        <dbReference type="EMBL" id="CAD2213325.1"/>
    </source>
</evidence>
<comment type="subcellular location">
    <subcellularLocation>
        <location evidence="1">Nucleus</location>
    </subcellularLocation>
</comment>
<dbReference type="SMART" id="SM00297">
    <property type="entry name" value="BROMO"/>
    <property type="match status" value="1"/>
</dbReference>
<dbReference type="GO" id="GO:0000785">
    <property type="term" value="C:chromatin"/>
    <property type="evidence" value="ECO:0007669"/>
    <property type="project" value="TreeGrafter"/>
</dbReference>
<dbReference type="EMBL" id="LR877145">
    <property type="protein sequence ID" value="CAD2213325.1"/>
    <property type="molecule type" value="Genomic_DNA"/>
</dbReference>
<dbReference type="VEuPathDB" id="TriTrypDB:ADEAN_000076600"/>
<evidence type="ECO:0000313" key="8">
    <source>
        <dbReference type="Proteomes" id="UP000515908"/>
    </source>
</evidence>
<keyword evidence="2 4" id="KW-0103">Bromodomain</keyword>
<gene>
    <name evidence="7" type="ORF">ADEAN_000076600</name>
</gene>
<evidence type="ECO:0000256" key="1">
    <source>
        <dbReference type="ARBA" id="ARBA00004123"/>
    </source>
</evidence>
<dbReference type="AlphaFoldDB" id="A0A7G2C1B9"/>
<keyword evidence="8" id="KW-1185">Reference proteome</keyword>
<dbReference type="PRINTS" id="PR00503">
    <property type="entry name" value="BROMODOMAIN"/>
</dbReference>
<dbReference type="InterPro" id="IPR001487">
    <property type="entry name" value="Bromodomain"/>
</dbReference>
<dbReference type="PANTHER" id="PTHR45915">
    <property type="entry name" value="TRANSCRIPTION INTERMEDIARY FACTOR"/>
    <property type="match status" value="1"/>
</dbReference>
<protein>
    <submittedName>
        <fullName evidence="7">Bromodomain, putative</fullName>
    </submittedName>
</protein>
<dbReference type="PANTHER" id="PTHR45915:SF2">
    <property type="entry name" value="TOUTATIS, ISOFORM E"/>
    <property type="match status" value="1"/>
</dbReference>
<feature type="compositionally biased region" description="Acidic residues" evidence="5">
    <location>
        <begin position="259"/>
        <end position="268"/>
    </location>
</feature>
<evidence type="ECO:0000256" key="5">
    <source>
        <dbReference type="SAM" id="MobiDB-lite"/>
    </source>
</evidence>
<evidence type="ECO:0000256" key="2">
    <source>
        <dbReference type="ARBA" id="ARBA00023117"/>
    </source>
</evidence>
<keyword evidence="3" id="KW-0539">Nucleus</keyword>
<dbReference type="Pfam" id="PF00439">
    <property type="entry name" value="Bromodomain"/>
    <property type="match status" value="1"/>
</dbReference>
<dbReference type="GO" id="GO:0005634">
    <property type="term" value="C:nucleus"/>
    <property type="evidence" value="ECO:0007669"/>
    <property type="project" value="UniProtKB-SubCell"/>
</dbReference>
<reference evidence="7 8" key="1">
    <citation type="submission" date="2020-08" db="EMBL/GenBank/DDBJ databases">
        <authorList>
            <person name="Newling K."/>
            <person name="Davey J."/>
            <person name="Forrester S."/>
        </authorList>
    </citation>
    <scope>NUCLEOTIDE SEQUENCE [LARGE SCALE GENOMIC DNA]</scope>
    <source>
        <strain evidence="8">Crithidia deanei Carvalho (ATCC PRA-265)</strain>
    </source>
</reference>
<dbReference type="CDD" id="cd04369">
    <property type="entry name" value="Bromodomain"/>
    <property type="match status" value="1"/>
</dbReference>
<accession>A0A7G2C1B9</accession>
<proteinExistence type="predicted"/>
<name>A0A7G2C1B9_9TRYP</name>
<dbReference type="SUPFAM" id="SSF47370">
    <property type="entry name" value="Bromodomain"/>
    <property type="match status" value="1"/>
</dbReference>
<organism evidence="7 8">
    <name type="scientific">Angomonas deanei</name>
    <dbReference type="NCBI Taxonomy" id="59799"/>
    <lineage>
        <taxon>Eukaryota</taxon>
        <taxon>Discoba</taxon>
        <taxon>Euglenozoa</taxon>
        <taxon>Kinetoplastea</taxon>
        <taxon>Metakinetoplastina</taxon>
        <taxon>Trypanosomatida</taxon>
        <taxon>Trypanosomatidae</taxon>
        <taxon>Strigomonadinae</taxon>
        <taxon>Angomonas</taxon>
    </lineage>
</organism>
<dbReference type="InterPro" id="IPR036427">
    <property type="entry name" value="Bromodomain-like_sf"/>
</dbReference>
<feature type="domain" description="Bromo" evidence="6">
    <location>
        <begin position="56"/>
        <end position="107"/>
    </location>
</feature>
<dbReference type="PROSITE" id="PS50014">
    <property type="entry name" value="BROMODOMAIN_2"/>
    <property type="match status" value="1"/>
</dbReference>
<evidence type="ECO:0000256" key="3">
    <source>
        <dbReference type="ARBA" id="ARBA00023242"/>
    </source>
</evidence>
<dbReference type="Proteomes" id="UP000515908">
    <property type="component" value="Chromosome 01"/>
</dbReference>
<sequence length="268" mass="30537">MHSDVLALEKRIKNRIGLLEDTLNAQFYNKCRTVLKRMREEDKDNLFLSDPSRLVNYSKVVKKPMCWQFIAVKLDNFSYPASEDFVADMRLVFTNCYSYNAPTSQVANTGRRLEIMMEDLFMAELGVASPTKEEIKQEVEKRDFKAVNGKLKEILRLYENYSEGQVDLQLCKNATRRRIFELARAAPPKSNQARAPKSHHSTTGQPKTSAAPPPPPASEVKRPPKANPVVKPVELDRVPQNSRTFDVKAADTSPLQVTEDVDFDEMED</sequence>
<feature type="region of interest" description="Disordered" evidence="5">
    <location>
        <begin position="183"/>
        <end position="268"/>
    </location>
</feature>
<dbReference type="Gene3D" id="1.20.920.10">
    <property type="entry name" value="Bromodomain-like"/>
    <property type="match status" value="1"/>
</dbReference>
<evidence type="ECO:0000256" key="4">
    <source>
        <dbReference type="PROSITE-ProRule" id="PRU00035"/>
    </source>
</evidence>